<protein>
    <submittedName>
        <fullName evidence="6">Fic family protein</fullName>
    </submittedName>
</protein>
<dbReference type="GO" id="GO:0005524">
    <property type="term" value="F:ATP binding"/>
    <property type="evidence" value="ECO:0007669"/>
    <property type="project" value="UniProtKB-KW"/>
</dbReference>
<dbReference type="PROSITE" id="PS51459">
    <property type="entry name" value="FIDO"/>
    <property type="match status" value="1"/>
</dbReference>
<feature type="binding site" evidence="1">
    <location>
        <begin position="200"/>
        <end position="206"/>
    </location>
    <ligand>
        <name>ATP</name>
        <dbReference type="ChEBI" id="CHEBI:30616"/>
    </ligand>
</feature>
<proteinExistence type="predicted"/>
<dbReference type="InterPro" id="IPR036597">
    <property type="entry name" value="Fido-like_dom_sf"/>
</dbReference>
<evidence type="ECO:0000313" key="6">
    <source>
        <dbReference type="EMBL" id="HEB42490.1"/>
    </source>
</evidence>
<dbReference type="PANTHER" id="PTHR13504:SF35">
    <property type="entry name" value="PROTEIN ADENYLYLTRANSFERASE SOFIC"/>
    <property type="match status" value="1"/>
</dbReference>
<dbReference type="EMBL" id="DSKI01000115">
    <property type="protein sequence ID" value="HEB42490.1"/>
    <property type="molecule type" value="Genomic_DNA"/>
</dbReference>
<feature type="compositionally biased region" description="Polar residues" evidence="4">
    <location>
        <begin position="381"/>
        <end position="400"/>
    </location>
</feature>
<feature type="active site" evidence="2">
    <location>
        <position position="195"/>
    </location>
</feature>
<evidence type="ECO:0000256" key="1">
    <source>
        <dbReference type="PIRSR" id="PIRSR038925-1"/>
    </source>
</evidence>
<dbReference type="Gene3D" id="1.10.3290.10">
    <property type="entry name" value="Fido-like domain"/>
    <property type="match status" value="1"/>
</dbReference>
<feature type="domain" description="Fido" evidence="5">
    <location>
        <begin position="115"/>
        <end position="259"/>
    </location>
</feature>
<dbReference type="NCBIfam" id="NF046030">
    <property type="entry name" value="ProtAdlyltaseSoFic"/>
    <property type="match status" value="1"/>
</dbReference>
<dbReference type="InterPro" id="IPR025758">
    <property type="entry name" value="Fic/DOC_N"/>
</dbReference>
<dbReference type="AlphaFoldDB" id="A0A7C1NZ55"/>
<dbReference type="SUPFAM" id="SSF140931">
    <property type="entry name" value="Fic-like"/>
    <property type="match status" value="1"/>
</dbReference>
<evidence type="ECO:0000256" key="2">
    <source>
        <dbReference type="PIRSR" id="PIRSR640198-1"/>
    </source>
</evidence>
<feature type="binding site" evidence="1">
    <location>
        <position position="69"/>
    </location>
    <ligand>
        <name>ATP</name>
        <dbReference type="ChEBI" id="CHEBI:30616"/>
    </ligand>
</feature>
<feature type="region of interest" description="Disordered" evidence="4">
    <location>
        <begin position="360"/>
        <end position="400"/>
    </location>
</feature>
<dbReference type="PANTHER" id="PTHR13504">
    <property type="entry name" value="FIDO DOMAIN-CONTAINING PROTEIN DDB_G0283145"/>
    <property type="match status" value="1"/>
</dbReference>
<sequence length="400" mass="44585">MRLRPDLPYNDLPPLPPKADIETKAILKACIAARASLAELRVSGQLIPNQSVLINSIPLMEAQASSEIENIVTTTDRLFRFANEPGGQADPATKEALRYRTALNEGFQSLKERPVSTSTAVAVCRRIKGVDLDIRSTPGTALMNEVTGSVIYTPPEGQKLLRDKLANWEQFIHEADDIDPLIRLAVMHYQFEAIHPFIDGNGRTGRILNLLYLVDKGLLDIPVLYLSRYIIGNKQAYYDRLLAVTTQGAWEEWILYMLDAVRETSNWSTKQIRAIRDLLDQTAERIRRDLPKIYSRELADVIFVNPYCRISDLVDAGIAKRQAASVYLKALVENGLLEEIKAGRENLYINPALLTLLRDRTPAGRSSSATGPSGRGPARSLPNTANAEPLLKSQQSRNVD</sequence>
<dbReference type="Pfam" id="PF21248">
    <property type="entry name" value="SoFic-like_C"/>
    <property type="match status" value="1"/>
</dbReference>
<name>A0A7C1NZ55_9HYPH</name>
<reference evidence="6" key="1">
    <citation type="journal article" date="2020" name="mSystems">
        <title>Genome- and Community-Level Interaction Insights into Carbon Utilization and Element Cycling Functions of Hydrothermarchaeota in Hydrothermal Sediment.</title>
        <authorList>
            <person name="Zhou Z."/>
            <person name="Liu Y."/>
            <person name="Xu W."/>
            <person name="Pan J."/>
            <person name="Luo Z.H."/>
            <person name="Li M."/>
        </authorList>
    </citation>
    <scope>NUCLEOTIDE SEQUENCE [LARGE SCALE GENOMIC DNA]</scope>
    <source>
        <strain evidence="6">SpSt-243</strain>
    </source>
</reference>
<dbReference type="InterPro" id="IPR026287">
    <property type="entry name" value="SoFic-like"/>
</dbReference>
<dbReference type="InterPro" id="IPR048770">
    <property type="entry name" value="SoFic-like_C"/>
</dbReference>
<comment type="caution">
    <text evidence="6">The sequence shown here is derived from an EMBL/GenBank/DDBJ whole genome shotgun (WGS) entry which is preliminary data.</text>
</comment>
<organism evidence="6">
    <name type="scientific">Agrobacterium albertimagni</name>
    <dbReference type="NCBI Taxonomy" id="147266"/>
    <lineage>
        <taxon>Bacteria</taxon>
        <taxon>Pseudomonadati</taxon>
        <taxon>Pseudomonadota</taxon>
        <taxon>Alphaproteobacteria</taxon>
        <taxon>Hyphomicrobiales</taxon>
        <taxon>Rhizobiaceae</taxon>
        <taxon>Rhizobium/Agrobacterium group</taxon>
        <taxon>Agrobacterium</taxon>
    </lineage>
</organism>
<dbReference type="Pfam" id="PF02661">
    <property type="entry name" value="Fic"/>
    <property type="match status" value="1"/>
</dbReference>
<evidence type="ECO:0000256" key="4">
    <source>
        <dbReference type="SAM" id="MobiDB-lite"/>
    </source>
</evidence>
<feature type="binding site" evidence="1">
    <location>
        <position position="195"/>
    </location>
    <ligand>
        <name>ATP</name>
        <dbReference type="ChEBI" id="CHEBI:30616"/>
    </ligand>
</feature>
<dbReference type="InterPro" id="IPR003812">
    <property type="entry name" value="Fido"/>
</dbReference>
<gene>
    <name evidence="6" type="ORF">ENP70_02040</name>
</gene>
<feature type="binding site" evidence="1">
    <location>
        <position position="237"/>
    </location>
    <ligand>
        <name>ATP</name>
        <dbReference type="ChEBI" id="CHEBI:30616"/>
    </ligand>
</feature>
<dbReference type="Pfam" id="PF13784">
    <property type="entry name" value="Fic_N"/>
    <property type="match status" value="1"/>
</dbReference>
<keyword evidence="1" id="KW-0067">ATP-binding</keyword>
<keyword evidence="1" id="KW-0547">Nucleotide-binding</keyword>
<accession>A0A7C1NZ55</accession>
<dbReference type="InterPro" id="IPR040198">
    <property type="entry name" value="Fido_containing"/>
</dbReference>
<evidence type="ECO:0000259" key="5">
    <source>
        <dbReference type="PROSITE" id="PS51459"/>
    </source>
</evidence>
<feature type="binding site" evidence="3">
    <location>
        <begin position="199"/>
        <end position="206"/>
    </location>
    <ligand>
        <name>ATP</name>
        <dbReference type="ChEBI" id="CHEBI:30616"/>
    </ligand>
</feature>
<evidence type="ECO:0000256" key="3">
    <source>
        <dbReference type="PIRSR" id="PIRSR640198-2"/>
    </source>
</evidence>
<dbReference type="PIRSF" id="PIRSF038925">
    <property type="entry name" value="AMP-prot_trans"/>
    <property type="match status" value="1"/>
</dbReference>